<accession>A0ABR1BKE6</accession>
<feature type="transmembrane region" description="Helical" evidence="1">
    <location>
        <begin position="7"/>
        <end position="26"/>
    </location>
</feature>
<organism evidence="2 3">
    <name type="scientific">Necator americanus</name>
    <name type="common">Human hookworm</name>
    <dbReference type="NCBI Taxonomy" id="51031"/>
    <lineage>
        <taxon>Eukaryota</taxon>
        <taxon>Metazoa</taxon>
        <taxon>Ecdysozoa</taxon>
        <taxon>Nematoda</taxon>
        <taxon>Chromadorea</taxon>
        <taxon>Rhabditida</taxon>
        <taxon>Rhabditina</taxon>
        <taxon>Rhabditomorpha</taxon>
        <taxon>Strongyloidea</taxon>
        <taxon>Ancylostomatidae</taxon>
        <taxon>Bunostominae</taxon>
        <taxon>Necator</taxon>
    </lineage>
</organism>
<evidence type="ECO:0000313" key="3">
    <source>
        <dbReference type="Proteomes" id="UP001303046"/>
    </source>
</evidence>
<keyword evidence="1" id="KW-1133">Transmembrane helix</keyword>
<evidence type="ECO:0000313" key="2">
    <source>
        <dbReference type="EMBL" id="KAK6726937.1"/>
    </source>
</evidence>
<evidence type="ECO:0000256" key="1">
    <source>
        <dbReference type="SAM" id="Phobius"/>
    </source>
</evidence>
<dbReference type="Pfam" id="PF02995">
    <property type="entry name" value="DUF229"/>
    <property type="match status" value="1"/>
</dbReference>
<dbReference type="EMBL" id="JAVFWL010000001">
    <property type="protein sequence ID" value="KAK6726937.1"/>
    <property type="molecule type" value="Genomic_DNA"/>
</dbReference>
<dbReference type="Proteomes" id="UP001303046">
    <property type="component" value="Unassembled WGS sequence"/>
</dbReference>
<dbReference type="InterPro" id="IPR004245">
    <property type="entry name" value="DUF229"/>
</dbReference>
<dbReference type="PANTHER" id="PTHR10974">
    <property type="entry name" value="FI08016P-RELATED"/>
    <property type="match status" value="1"/>
</dbReference>
<evidence type="ECO:0008006" key="4">
    <source>
        <dbReference type="Google" id="ProtNLM"/>
    </source>
</evidence>
<dbReference type="PANTHER" id="PTHR10974:SF75">
    <property type="entry name" value="SULFATASE DOMAIN-CONTAINING PROTEIN"/>
    <property type="match status" value="1"/>
</dbReference>
<sequence length="635" mass="74545">MQKYSQYYKVVAFLLLFNLIIMLAYIQHRNRMDNRNYKPRMWVPSFRKHGPKTWLRPKPTSRKDLLLYERLSYNLSLLDTCPLAVIDPLSPELKMLHTPGYNPKDNCTIYKPMTELENGEVKVLSEKSICMARCILPETTDRTYDTGPYIRVPTEELFECDIIETKCYEEGPVEYYMHLKIHETPVKKEDVKPLPSVYILLLDSVSTFMVKRSLPRTLDFLKTRMDAVQMEFLNKVADNSRPNGFPMAFGKSLEKVSRVGRDPEPPDWDNDEVCNKYMDEYPYYLEEFKKKGYKTMIAQDLAPGIIFYQECYGFKRRQADHIYRPFDVRLDEESLNETLAGFTCGESHLYMLEYYEKFMNAYSGIPKIAQAWVTRLVHDDIRKLYHADDHFLEFFQRNQENLDNAFLFFLGDHGPRAAGIEKSRLSRYENRNPFLVVSLPKMLRKTAVQKELQKKSMQLMTHFDLHATFMDILHFQSKSNFMETTEMSMEPYSKGSSLLREWYGLRTCNNLPIPWDYCLCQYKKEDVIDENLKRRLGTFLAEQLNEFITATGFSSKCYSQQYEEALDVQRLEVGNSNIYSVFVKLAPSEGYFSAEILETPSGLQLVSHFTRWGWYGTQGDCVLDPPRSLCHCNDR</sequence>
<name>A0ABR1BKE6_NECAM</name>
<keyword evidence="3" id="KW-1185">Reference proteome</keyword>
<reference evidence="2 3" key="1">
    <citation type="submission" date="2023-08" db="EMBL/GenBank/DDBJ databases">
        <title>A Necator americanus chromosomal reference genome.</title>
        <authorList>
            <person name="Ilik V."/>
            <person name="Petrzelkova K.J."/>
            <person name="Pardy F."/>
            <person name="Fuh T."/>
            <person name="Niatou-Singa F.S."/>
            <person name="Gouil Q."/>
            <person name="Baker L."/>
            <person name="Ritchie M.E."/>
            <person name="Jex A.R."/>
            <person name="Gazzola D."/>
            <person name="Li H."/>
            <person name="Toshio Fujiwara R."/>
            <person name="Zhan B."/>
            <person name="Aroian R.V."/>
            <person name="Pafco B."/>
            <person name="Schwarz E.M."/>
        </authorList>
    </citation>
    <scope>NUCLEOTIDE SEQUENCE [LARGE SCALE GENOMIC DNA]</scope>
    <source>
        <strain evidence="2 3">Aroian</strain>
        <tissue evidence="2">Whole animal</tissue>
    </source>
</reference>
<proteinExistence type="predicted"/>
<comment type="caution">
    <text evidence="2">The sequence shown here is derived from an EMBL/GenBank/DDBJ whole genome shotgun (WGS) entry which is preliminary data.</text>
</comment>
<dbReference type="Gene3D" id="3.40.720.10">
    <property type="entry name" value="Alkaline Phosphatase, subunit A"/>
    <property type="match status" value="1"/>
</dbReference>
<protein>
    <recommendedName>
        <fullName evidence="4">Arylsulfatase</fullName>
    </recommendedName>
</protein>
<dbReference type="CDD" id="cd16021">
    <property type="entry name" value="ALP_like"/>
    <property type="match status" value="1"/>
</dbReference>
<dbReference type="InterPro" id="IPR017850">
    <property type="entry name" value="Alkaline_phosphatase_core_sf"/>
</dbReference>
<keyword evidence="1" id="KW-0812">Transmembrane</keyword>
<gene>
    <name evidence="2" type="primary">Necator_chrI.g1060</name>
    <name evidence="2" type="ORF">RB195_004936</name>
</gene>
<dbReference type="SUPFAM" id="SSF53649">
    <property type="entry name" value="Alkaline phosphatase-like"/>
    <property type="match status" value="1"/>
</dbReference>
<keyword evidence="1" id="KW-0472">Membrane</keyword>